<dbReference type="EMBL" id="KQ964442">
    <property type="protein sequence ID" value="KXN73054.1"/>
    <property type="molecule type" value="Genomic_DNA"/>
</dbReference>
<evidence type="ECO:0000256" key="1">
    <source>
        <dbReference type="SAM" id="MobiDB-lite"/>
    </source>
</evidence>
<sequence>KLPGEGLGVKKEGIQEPIKINLSTGNKGLGFADEEKEKVEVKQTQRKQLEKISQTEFLANSRTKFQFSQMKSDLYKSRVVCEQLDRKVNITDNPLWTPYSKHTQAEKEKEKKLSQANGIEEEEEDSDSEEKPNLEKTAEDLEIITNYLRTNTLLFVVW</sequence>
<dbReference type="Pfam" id="PF01585">
    <property type="entry name" value="G-patch"/>
    <property type="match status" value="1"/>
</dbReference>
<gene>
    <name evidence="3" type="ORF">CONCODRAFT_4075</name>
</gene>
<dbReference type="OrthoDB" id="786951at2759"/>
<feature type="compositionally biased region" description="Basic and acidic residues" evidence="1">
    <location>
        <begin position="103"/>
        <end position="113"/>
    </location>
</feature>
<evidence type="ECO:0000313" key="3">
    <source>
        <dbReference type="EMBL" id="KXN73054.1"/>
    </source>
</evidence>
<proteinExistence type="predicted"/>
<dbReference type="PANTHER" id="PTHR21032">
    <property type="entry name" value="G PATCH DOMAIN-CONTAINING PROTEIN 11"/>
    <property type="match status" value="1"/>
</dbReference>
<dbReference type="AlphaFoldDB" id="A0A137PDH2"/>
<protein>
    <recommendedName>
        <fullName evidence="2">G-patch domain-containing protein</fullName>
    </recommendedName>
</protein>
<dbReference type="GO" id="GO:0000776">
    <property type="term" value="C:kinetochore"/>
    <property type="evidence" value="ECO:0007669"/>
    <property type="project" value="TreeGrafter"/>
</dbReference>
<evidence type="ECO:0000313" key="4">
    <source>
        <dbReference type="Proteomes" id="UP000070444"/>
    </source>
</evidence>
<dbReference type="InterPro" id="IPR039249">
    <property type="entry name" value="GPATCH11"/>
</dbReference>
<dbReference type="GO" id="GO:0003676">
    <property type="term" value="F:nucleic acid binding"/>
    <property type="evidence" value="ECO:0007669"/>
    <property type="project" value="InterPro"/>
</dbReference>
<organism evidence="3 4">
    <name type="scientific">Conidiobolus coronatus (strain ATCC 28846 / CBS 209.66 / NRRL 28638)</name>
    <name type="common">Delacroixia coronata</name>
    <dbReference type="NCBI Taxonomy" id="796925"/>
    <lineage>
        <taxon>Eukaryota</taxon>
        <taxon>Fungi</taxon>
        <taxon>Fungi incertae sedis</taxon>
        <taxon>Zoopagomycota</taxon>
        <taxon>Entomophthoromycotina</taxon>
        <taxon>Entomophthoromycetes</taxon>
        <taxon>Entomophthorales</taxon>
        <taxon>Ancylistaceae</taxon>
        <taxon>Conidiobolus</taxon>
    </lineage>
</organism>
<feature type="domain" description="G-patch" evidence="2">
    <location>
        <begin position="1"/>
        <end position="34"/>
    </location>
</feature>
<dbReference type="STRING" id="796925.A0A137PDH2"/>
<evidence type="ECO:0000259" key="2">
    <source>
        <dbReference type="PROSITE" id="PS50174"/>
    </source>
</evidence>
<dbReference type="PROSITE" id="PS50174">
    <property type="entry name" value="G_PATCH"/>
    <property type="match status" value="1"/>
</dbReference>
<reference evidence="3 4" key="1">
    <citation type="journal article" date="2015" name="Genome Biol. Evol.">
        <title>Phylogenomic analyses indicate that early fungi evolved digesting cell walls of algal ancestors of land plants.</title>
        <authorList>
            <person name="Chang Y."/>
            <person name="Wang S."/>
            <person name="Sekimoto S."/>
            <person name="Aerts A.L."/>
            <person name="Choi C."/>
            <person name="Clum A."/>
            <person name="LaButti K.M."/>
            <person name="Lindquist E.A."/>
            <person name="Yee Ngan C."/>
            <person name="Ohm R.A."/>
            <person name="Salamov A.A."/>
            <person name="Grigoriev I.V."/>
            <person name="Spatafora J.W."/>
            <person name="Berbee M.L."/>
        </authorList>
    </citation>
    <scope>NUCLEOTIDE SEQUENCE [LARGE SCALE GENOMIC DNA]</scope>
    <source>
        <strain evidence="3 4">NRRL 28638</strain>
    </source>
</reference>
<feature type="compositionally biased region" description="Acidic residues" evidence="1">
    <location>
        <begin position="119"/>
        <end position="128"/>
    </location>
</feature>
<dbReference type="Proteomes" id="UP000070444">
    <property type="component" value="Unassembled WGS sequence"/>
</dbReference>
<dbReference type="PANTHER" id="PTHR21032:SF0">
    <property type="entry name" value="G PATCH DOMAIN-CONTAINING PROTEIN 11"/>
    <property type="match status" value="1"/>
</dbReference>
<keyword evidence="4" id="KW-1185">Reference proteome</keyword>
<feature type="region of interest" description="Disordered" evidence="1">
    <location>
        <begin position="92"/>
        <end position="136"/>
    </location>
</feature>
<feature type="non-terminal residue" evidence="3">
    <location>
        <position position="1"/>
    </location>
</feature>
<dbReference type="InterPro" id="IPR000467">
    <property type="entry name" value="G_patch_dom"/>
</dbReference>
<name>A0A137PDH2_CONC2</name>
<accession>A0A137PDH2</accession>